<reference evidence="2" key="2">
    <citation type="submission" date="2023-08" db="EMBL/GenBank/DDBJ databases">
        <title>Identification and characterization of horizontal gene transfer across gut microbiota members of farm animals based on homology search.</title>
        <authorList>
            <person name="Schwarzerova J."/>
            <person name="Nykrynova M."/>
            <person name="Jureckova K."/>
            <person name="Cejkova D."/>
            <person name="Rychlik I."/>
        </authorList>
    </citation>
    <scope>NUCLEOTIDE SEQUENCE</scope>
    <source>
        <strain evidence="2">ET15</strain>
        <strain evidence="1">ET37</strain>
    </source>
</reference>
<evidence type="ECO:0000313" key="2">
    <source>
        <dbReference type="EMBL" id="MDN0026227.1"/>
    </source>
</evidence>
<gene>
    <name evidence="1" type="ORF">QVN81_06820</name>
    <name evidence="2" type="ORF">QVN84_11980</name>
</gene>
<sequence length="112" mass="12754">MITKETARQIYNCHQQIEEIGKIKSEMCEEVKKARERAEKDQRPIAENESSFGKYGKGMQLGVPDGICSSMRIFNISPEIAIQVMDEQVEVLKKRLQELKAIAKIELEANGK</sequence>
<organism evidence="2 4">
    <name type="scientific">Leyella lascolaii</name>
    <dbReference type="NCBI Taxonomy" id="1776379"/>
    <lineage>
        <taxon>Bacteria</taxon>
        <taxon>Pseudomonadati</taxon>
        <taxon>Bacteroidota</taxon>
        <taxon>Bacteroidia</taxon>
        <taxon>Bacteroidales</taxon>
        <taxon>Prevotellaceae</taxon>
        <taxon>Leyella</taxon>
    </lineage>
</organism>
<dbReference type="EMBL" id="JAUEIF010000014">
    <property type="protein sequence ID" value="MDN0026227.1"/>
    <property type="molecule type" value="Genomic_DNA"/>
</dbReference>
<name>A0AAW7JN46_9BACT</name>
<reference evidence="2" key="1">
    <citation type="submission" date="2023-06" db="EMBL/GenBank/DDBJ databases">
        <authorList>
            <person name="Zeman M."/>
            <person name="Kubasova T."/>
            <person name="Jahodarova E."/>
            <person name="Nykrynova M."/>
            <person name="Rychlik I."/>
        </authorList>
    </citation>
    <scope>NUCLEOTIDE SEQUENCE</scope>
    <source>
        <strain evidence="2">ET15</strain>
        <strain evidence="1">ET37</strain>
    </source>
</reference>
<comment type="caution">
    <text evidence="2">The sequence shown here is derived from an EMBL/GenBank/DDBJ whole genome shotgun (WGS) entry which is preliminary data.</text>
</comment>
<evidence type="ECO:0000313" key="1">
    <source>
        <dbReference type="EMBL" id="MDN0022737.1"/>
    </source>
</evidence>
<dbReference type="RefSeq" id="WP_278767117.1">
    <property type="nucleotide sequence ID" value="NZ_JAUEIE010000005.1"/>
</dbReference>
<dbReference type="Proteomes" id="UP001168478">
    <property type="component" value="Unassembled WGS sequence"/>
</dbReference>
<dbReference type="Proteomes" id="UP001167831">
    <property type="component" value="Unassembled WGS sequence"/>
</dbReference>
<keyword evidence="3" id="KW-1185">Reference proteome</keyword>
<accession>A0AAW7JN46</accession>
<protein>
    <submittedName>
        <fullName evidence="2">Uncharacterized protein</fullName>
    </submittedName>
</protein>
<proteinExistence type="predicted"/>
<dbReference type="EMBL" id="JAUEIE010000005">
    <property type="protein sequence ID" value="MDN0022737.1"/>
    <property type="molecule type" value="Genomic_DNA"/>
</dbReference>
<dbReference type="AlphaFoldDB" id="A0AAW7JN46"/>
<evidence type="ECO:0000313" key="3">
    <source>
        <dbReference type="Proteomes" id="UP001167831"/>
    </source>
</evidence>
<evidence type="ECO:0000313" key="4">
    <source>
        <dbReference type="Proteomes" id="UP001168478"/>
    </source>
</evidence>